<name>A0A4E0Q0I8_9EURY</name>
<comment type="caution">
    <text evidence="1">The sequence shown here is derived from an EMBL/GenBank/DDBJ whole genome shotgun (WGS) entry which is preliminary data.</text>
</comment>
<sequence>MGDKMEYVALTGLSERVIAELKQNRLLTIEIRSPHNFFAAMNLAVGEFIFLTRTSPDDLTGGTTGIVARLLKHHVSTQRVVQNSEMYYEEREMTILRLQLDPRCIARVRKVLNNKMGEVSKVDAEEIPLYNAQ</sequence>
<evidence type="ECO:0000313" key="1">
    <source>
        <dbReference type="EMBL" id="TGC09832.1"/>
    </source>
</evidence>
<gene>
    <name evidence="1" type="ORF">CUN85_05635</name>
</gene>
<proteinExistence type="predicted"/>
<organism evidence="1 2">
    <name type="scientific">Methanolobus halotolerans</name>
    <dbReference type="NCBI Taxonomy" id="2052935"/>
    <lineage>
        <taxon>Archaea</taxon>
        <taxon>Methanobacteriati</taxon>
        <taxon>Methanobacteriota</taxon>
        <taxon>Stenosarchaea group</taxon>
        <taxon>Methanomicrobia</taxon>
        <taxon>Methanosarcinales</taxon>
        <taxon>Methanosarcinaceae</taxon>
        <taxon>Methanolobus</taxon>
    </lineage>
</organism>
<dbReference type="Pfam" id="PF04322">
    <property type="entry name" value="DUF473"/>
    <property type="match status" value="1"/>
</dbReference>
<dbReference type="OrthoDB" id="49941at2157"/>
<dbReference type="InterPro" id="IPR007417">
    <property type="entry name" value="DUF473"/>
</dbReference>
<reference evidence="1 2" key="1">
    <citation type="submission" date="2017-11" db="EMBL/GenBank/DDBJ databases">
        <title>Isolation and Characterization of Methanogenic Archaea from Saline Meromictic Lake at Siberia.</title>
        <authorList>
            <person name="Shen Y."/>
            <person name="Huang H.-H."/>
            <person name="Lai M.-C."/>
            <person name="Chen S.-C."/>
        </authorList>
    </citation>
    <scope>NUCLEOTIDE SEQUENCE [LARGE SCALE GENOMIC DNA]</scope>
    <source>
        <strain evidence="1 2">SY-01</strain>
    </source>
</reference>
<dbReference type="EMBL" id="PGGK01000004">
    <property type="protein sequence ID" value="TGC09832.1"/>
    <property type="molecule type" value="Genomic_DNA"/>
</dbReference>
<accession>A0A4E0Q0I8</accession>
<evidence type="ECO:0000313" key="2">
    <source>
        <dbReference type="Proteomes" id="UP000297295"/>
    </source>
</evidence>
<dbReference type="Proteomes" id="UP000297295">
    <property type="component" value="Unassembled WGS sequence"/>
</dbReference>
<protein>
    <submittedName>
        <fullName evidence="1">DUF473 domain-containing protein</fullName>
    </submittedName>
</protein>
<keyword evidence="2" id="KW-1185">Reference proteome</keyword>
<dbReference type="AlphaFoldDB" id="A0A4E0Q0I8"/>